<evidence type="ECO:0000256" key="3">
    <source>
        <dbReference type="ARBA" id="ARBA00022729"/>
    </source>
</evidence>
<dbReference type="Gene3D" id="2.40.10.10">
    <property type="entry name" value="Trypsin-like serine proteases"/>
    <property type="match status" value="1"/>
</dbReference>
<dbReference type="PRINTS" id="PR00722">
    <property type="entry name" value="CHYMOTRYPSIN"/>
</dbReference>
<comment type="function">
    <text evidence="8">Tryptase is the major neutral protease present in mast cells and is secreted upon the coupled activation-degranulation response of this cell type.</text>
</comment>
<feature type="signal peptide" evidence="12">
    <location>
        <begin position="1"/>
        <end position="32"/>
    </location>
</feature>
<keyword evidence="2 10" id="KW-0645">Protease</keyword>
<evidence type="ECO:0000256" key="6">
    <source>
        <dbReference type="ARBA" id="ARBA00023180"/>
    </source>
</evidence>
<accession>A0A7J8HTT4</accession>
<feature type="region of interest" description="Disordered" evidence="11">
    <location>
        <begin position="33"/>
        <end position="70"/>
    </location>
</feature>
<gene>
    <name evidence="14" type="ORF">HJG63_016005</name>
</gene>
<keyword evidence="5" id="KW-1015">Disulfide bond</keyword>
<dbReference type="InterPro" id="IPR001254">
    <property type="entry name" value="Trypsin_dom"/>
</dbReference>
<name>A0A7J8HTT4_ROUAE</name>
<evidence type="ECO:0000256" key="11">
    <source>
        <dbReference type="SAM" id="MobiDB-lite"/>
    </source>
</evidence>
<evidence type="ECO:0000256" key="2">
    <source>
        <dbReference type="ARBA" id="ARBA00022670"/>
    </source>
</evidence>
<evidence type="ECO:0000256" key="12">
    <source>
        <dbReference type="SAM" id="SignalP"/>
    </source>
</evidence>
<keyword evidence="10" id="KW-0720">Serine protease</keyword>
<evidence type="ECO:0000256" key="7">
    <source>
        <dbReference type="ARBA" id="ARBA00050838"/>
    </source>
</evidence>
<keyword evidence="15" id="KW-1185">Reference proteome</keyword>
<dbReference type="FunFam" id="2.40.10.10:FF:000039">
    <property type="entry name" value="Brain-specific serine protease 4"/>
    <property type="match status" value="1"/>
</dbReference>
<evidence type="ECO:0000256" key="8">
    <source>
        <dbReference type="ARBA" id="ARBA00054350"/>
    </source>
</evidence>
<dbReference type="PANTHER" id="PTHR24253:SF159">
    <property type="entry name" value="SERINE PROTEASE 42"/>
    <property type="match status" value="1"/>
</dbReference>
<evidence type="ECO:0000256" key="9">
    <source>
        <dbReference type="ARBA" id="ARBA00066748"/>
    </source>
</evidence>
<dbReference type="Pfam" id="PF00089">
    <property type="entry name" value="Trypsin"/>
    <property type="match status" value="1"/>
</dbReference>
<organism evidence="14 15">
    <name type="scientific">Rousettus aegyptiacus</name>
    <name type="common">Egyptian fruit bat</name>
    <name type="synonym">Pteropus aegyptiacus</name>
    <dbReference type="NCBI Taxonomy" id="9407"/>
    <lineage>
        <taxon>Eukaryota</taxon>
        <taxon>Metazoa</taxon>
        <taxon>Chordata</taxon>
        <taxon>Craniata</taxon>
        <taxon>Vertebrata</taxon>
        <taxon>Euteleostomi</taxon>
        <taxon>Mammalia</taxon>
        <taxon>Eutheria</taxon>
        <taxon>Laurasiatheria</taxon>
        <taxon>Chiroptera</taxon>
        <taxon>Yinpterochiroptera</taxon>
        <taxon>Pteropodoidea</taxon>
        <taxon>Pteropodidae</taxon>
        <taxon>Rousettinae</taxon>
        <taxon>Rousettus</taxon>
    </lineage>
</organism>
<comment type="caution">
    <text evidence="14">The sequence shown here is derived from an EMBL/GenBank/DDBJ whole genome shotgun (WGS) entry which is preliminary data.</text>
</comment>
<dbReference type="GO" id="GO:0006508">
    <property type="term" value="P:proteolysis"/>
    <property type="evidence" value="ECO:0007669"/>
    <property type="project" value="UniProtKB-KW"/>
</dbReference>
<sequence>MASLGGPRGGGRSLSLVVWLLLLQLGLREAQASGERAQGGSALPSGGGRRASATSLWKSPPVGVPGSSRAPESRVVMVTPNLVASTPPDSVFRKTLAASQAPAQIPSLTREHWPGCGHRSLRIVGGRPASQKKWPWQVSLQVQDKHVCGGSLIGNRWVLTAAHCIYGHLDYTAKIGDIYMRQTSRTSLKVPITDIVIHQDYKPFGTVENDIALALLEFPVNYTPYIQPVCFPEKTFMVQAGTECWVTGWGKLHEKDSKDAAPELLQEAEQSIIRYEKCNEILKKKLKSETNMVKKGTVCGYSALGKDSCQGDSGGPLVCEFNKTWVQVGIVSWGIGCGRRGFPGVYTEVSFYKDWVFDHMSQASSQYSAGFPLLPLCLGLPLGVLAAP</sequence>
<dbReference type="InterPro" id="IPR033116">
    <property type="entry name" value="TRYPSIN_SER"/>
</dbReference>
<keyword evidence="6" id="KW-0325">Glycoprotein</keyword>
<comment type="subunit">
    <text evidence="1">Homotetramer.</text>
</comment>
<dbReference type="InterPro" id="IPR043504">
    <property type="entry name" value="Peptidase_S1_PA_chymotrypsin"/>
</dbReference>
<dbReference type="InterPro" id="IPR018114">
    <property type="entry name" value="TRYPSIN_HIS"/>
</dbReference>
<comment type="catalytic activity">
    <reaction evidence="7">
        <text>Preferential cleavage: Arg-|-Xaa, Lys-|-Xaa, but with more restricted specificity than trypsin.</text>
        <dbReference type="EC" id="3.4.21.59"/>
    </reaction>
</comment>
<dbReference type="Proteomes" id="UP000593571">
    <property type="component" value="Unassembled WGS sequence"/>
</dbReference>
<keyword evidence="3 12" id="KW-0732">Signal</keyword>
<dbReference type="GO" id="GO:0004252">
    <property type="term" value="F:serine-type endopeptidase activity"/>
    <property type="evidence" value="ECO:0007669"/>
    <property type="project" value="UniProtKB-EC"/>
</dbReference>
<protein>
    <recommendedName>
        <fullName evidence="9">tryptase</fullName>
        <ecNumber evidence="9">3.4.21.59</ecNumber>
    </recommendedName>
</protein>
<dbReference type="CDD" id="cd00190">
    <property type="entry name" value="Tryp_SPc"/>
    <property type="match status" value="1"/>
</dbReference>
<dbReference type="PROSITE" id="PS00135">
    <property type="entry name" value="TRYPSIN_SER"/>
    <property type="match status" value="1"/>
</dbReference>
<feature type="domain" description="Peptidase S1" evidence="13">
    <location>
        <begin position="123"/>
        <end position="361"/>
    </location>
</feature>
<dbReference type="PROSITE" id="PS50240">
    <property type="entry name" value="TRYPSIN_DOM"/>
    <property type="match status" value="1"/>
</dbReference>
<evidence type="ECO:0000256" key="4">
    <source>
        <dbReference type="ARBA" id="ARBA00022801"/>
    </source>
</evidence>
<evidence type="ECO:0000256" key="10">
    <source>
        <dbReference type="RuleBase" id="RU363034"/>
    </source>
</evidence>
<evidence type="ECO:0000313" key="14">
    <source>
        <dbReference type="EMBL" id="KAF6475786.1"/>
    </source>
</evidence>
<proteinExistence type="predicted"/>
<dbReference type="SMART" id="SM00020">
    <property type="entry name" value="Tryp_SPc"/>
    <property type="match status" value="1"/>
</dbReference>
<evidence type="ECO:0000256" key="5">
    <source>
        <dbReference type="ARBA" id="ARBA00023157"/>
    </source>
</evidence>
<dbReference type="PANTHER" id="PTHR24253">
    <property type="entry name" value="TRANSMEMBRANE PROTEASE SERINE"/>
    <property type="match status" value="1"/>
</dbReference>
<keyword evidence="4 10" id="KW-0378">Hydrolase</keyword>
<dbReference type="EMBL" id="JACASE010000004">
    <property type="protein sequence ID" value="KAF6475786.1"/>
    <property type="molecule type" value="Genomic_DNA"/>
</dbReference>
<dbReference type="PROSITE" id="PS00134">
    <property type="entry name" value="TRYPSIN_HIS"/>
    <property type="match status" value="1"/>
</dbReference>
<evidence type="ECO:0000256" key="1">
    <source>
        <dbReference type="ARBA" id="ARBA00011881"/>
    </source>
</evidence>
<dbReference type="EC" id="3.4.21.59" evidence="9"/>
<reference evidence="14 15" key="1">
    <citation type="journal article" date="2020" name="Nature">
        <title>Six reference-quality genomes reveal evolution of bat adaptations.</title>
        <authorList>
            <person name="Jebb D."/>
            <person name="Huang Z."/>
            <person name="Pippel M."/>
            <person name="Hughes G.M."/>
            <person name="Lavrichenko K."/>
            <person name="Devanna P."/>
            <person name="Winkler S."/>
            <person name="Jermiin L.S."/>
            <person name="Skirmuntt E.C."/>
            <person name="Katzourakis A."/>
            <person name="Burkitt-Gray L."/>
            <person name="Ray D.A."/>
            <person name="Sullivan K.A.M."/>
            <person name="Roscito J.G."/>
            <person name="Kirilenko B.M."/>
            <person name="Davalos L.M."/>
            <person name="Corthals A.P."/>
            <person name="Power M.L."/>
            <person name="Jones G."/>
            <person name="Ransome R.D."/>
            <person name="Dechmann D.K.N."/>
            <person name="Locatelli A.G."/>
            <person name="Puechmaille S.J."/>
            <person name="Fedrigo O."/>
            <person name="Jarvis E.D."/>
            <person name="Hiller M."/>
            <person name="Vernes S.C."/>
            <person name="Myers E.W."/>
            <person name="Teeling E.C."/>
        </authorList>
    </citation>
    <scope>NUCLEOTIDE SEQUENCE [LARGE SCALE GENOMIC DNA]</scope>
    <source>
        <strain evidence="14">MRouAeg1</strain>
        <tissue evidence="14">Muscle</tissue>
    </source>
</reference>
<dbReference type="InterPro" id="IPR009003">
    <property type="entry name" value="Peptidase_S1_PA"/>
</dbReference>
<dbReference type="SUPFAM" id="SSF50494">
    <property type="entry name" value="Trypsin-like serine proteases"/>
    <property type="match status" value="1"/>
</dbReference>
<feature type="chain" id="PRO_5029491488" description="tryptase" evidence="12">
    <location>
        <begin position="33"/>
        <end position="388"/>
    </location>
</feature>
<dbReference type="AlphaFoldDB" id="A0A7J8HTT4"/>
<evidence type="ECO:0000259" key="13">
    <source>
        <dbReference type="PROSITE" id="PS50240"/>
    </source>
</evidence>
<dbReference type="InterPro" id="IPR001314">
    <property type="entry name" value="Peptidase_S1A"/>
</dbReference>
<evidence type="ECO:0000313" key="15">
    <source>
        <dbReference type="Proteomes" id="UP000593571"/>
    </source>
</evidence>